<dbReference type="PANTHER" id="PTHR48059:SF4">
    <property type="entry name" value="POLYGALACTURONASE INHIBITOR 1-RELATED"/>
    <property type="match status" value="1"/>
</dbReference>
<dbReference type="RefSeq" id="WP_122201963.1">
    <property type="nucleotide sequence ID" value="NZ_CABJFV010000015.1"/>
</dbReference>
<comment type="caution">
    <text evidence="3">The sequence shown here is derived from an EMBL/GenBank/DDBJ whole genome shotgun (WGS) entry which is preliminary data.</text>
</comment>
<name>A0A413VIR5_9BACE</name>
<dbReference type="Gene3D" id="3.80.10.10">
    <property type="entry name" value="Ribonuclease Inhibitor"/>
    <property type="match status" value="2"/>
</dbReference>
<dbReference type="GO" id="GO:0030313">
    <property type="term" value="C:cell envelope"/>
    <property type="evidence" value="ECO:0007669"/>
    <property type="project" value="UniProtKB-SubCell"/>
</dbReference>
<dbReference type="InterPro" id="IPR013783">
    <property type="entry name" value="Ig-like_fold"/>
</dbReference>
<gene>
    <name evidence="3" type="ORF">DW888_15810</name>
</gene>
<dbReference type="InterPro" id="IPR024361">
    <property type="entry name" value="BACON"/>
</dbReference>
<dbReference type="Proteomes" id="UP000284379">
    <property type="component" value="Unassembled WGS sequence"/>
</dbReference>
<comment type="subcellular location">
    <subcellularLocation>
        <location evidence="1">Cell envelope</location>
    </subcellularLocation>
</comment>
<dbReference type="PANTHER" id="PTHR48059">
    <property type="entry name" value="POLYGALACTURONASE INHIBITOR 1"/>
    <property type="match status" value="1"/>
</dbReference>
<reference evidence="3 4" key="1">
    <citation type="submission" date="2018-08" db="EMBL/GenBank/DDBJ databases">
        <title>A genome reference for cultivated species of the human gut microbiota.</title>
        <authorList>
            <person name="Zou Y."/>
            <person name="Xue W."/>
            <person name="Luo G."/>
        </authorList>
    </citation>
    <scope>NUCLEOTIDE SEQUENCE [LARGE SCALE GENOMIC DNA]</scope>
    <source>
        <strain evidence="3 4">AM40-30BH</strain>
    </source>
</reference>
<accession>A0A413VIR5</accession>
<dbReference type="AlphaFoldDB" id="A0A413VIR5"/>
<dbReference type="InterPro" id="IPR051848">
    <property type="entry name" value="PGIP"/>
</dbReference>
<sequence length="570" mass="65969">MKSIRYKNRNIQVFLLICLGIVTLFSCKDDDDVQPSFFGVSEEESEFVVPDCGDTYAVNLSADQDWYVESNAEWCMVSPANGNASTVCELRVDTSYLYKEREAVITFRSGSKASQVKVFQYGYEKIIKLDKEAVEVEDFVDYEKMFTELNVTSNVKYEVVPVDATQKWVRVSVPEKKVGSVPRPDKIRFDFDIYTQSDADRVAEFTFRQTDAKEGEAPIEKTFTFRQKKSERIVPSRRGDSLALLAISRMMKCYTQWDGSQPMIYWNNVKTEEVDYKYVDGDFVRDTTELRVVGVNFYIFNTDNSIPFQIRYLNQLKTLVFTGNENSYRKSIKLEDDVTYLDSLESLAFIGYGINSLPARMTNLKKLKELEMTGNPLQEFPMDIIETLDKDSLLYVSLGNCRHYEVGSNLFTNKKDSIGLRGELPERLFLLKRVAYLHLSYNYFEGSIPAMEGVADVMPQLKALSLNLNYLSGMIPEWILKHKRLKCWNPYTMVFNQTYNGRDSKNRRVGFDNEPDFIETPCPDWEENTNNTALTPSSFDSTFRWFHYYDASKKQYPKLSLDGNWGEIDD</sequence>
<evidence type="ECO:0000313" key="4">
    <source>
        <dbReference type="Proteomes" id="UP000284379"/>
    </source>
</evidence>
<dbReference type="Gene3D" id="2.60.40.10">
    <property type="entry name" value="Immunoglobulins"/>
    <property type="match status" value="1"/>
</dbReference>
<proteinExistence type="predicted"/>
<dbReference type="SUPFAM" id="SSF52058">
    <property type="entry name" value="L domain-like"/>
    <property type="match status" value="1"/>
</dbReference>
<evidence type="ECO:0000259" key="2">
    <source>
        <dbReference type="Pfam" id="PF13004"/>
    </source>
</evidence>
<dbReference type="CDD" id="cd14948">
    <property type="entry name" value="BACON"/>
    <property type="match status" value="1"/>
</dbReference>
<dbReference type="PROSITE" id="PS51257">
    <property type="entry name" value="PROKAR_LIPOPROTEIN"/>
    <property type="match status" value="1"/>
</dbReference>
<evidence type="ECO:0000256" key="1">
    <source>
        <dbReference type="ARBA" id="ARBA00004196"/>
    </source>
</evidence>
<dbReference type="Pfam" id="PF13004">
    <property type="entry name" value="BACON"/>
    <property type="match status" value="1"/>
</dbReference>
<evidence type="ECO:0000313" key="3">
    <source>
        <dbReference type="EMBL" id="RHB33475.1"/>
    </source>
</evidence>
<feature type="domain" description="BACON" evidence="2">
    <location>
        <begin position="65"/>
        <end position="120"/>
    </location>
</feature>
<dbReference type="EMBL" id="QSGO01000015">
    <property type="protein sequence ID" value="RHB33475.1"/>
    <property type="molecule type" value="Genomic_DNA"/>
</dbReference>
<protein>
    <recommendedName>
        <fullName evidence="2">BACON domain-containing protein</fullName>
    </recommendedName>
</protein>
<organism evidence="3 4">
    <name type="scientific">Bacteroides nordii</name>
    <dbReference type="NCBI Taxonomy" id="291645"/>
    <lineage>
        <taxon>Bacteria</taxon>
        <taxon>Pseudomonadati</taxon>
        <taxon>Bacteroidota</taxon>
        <taxon>Bacteroidia</taxon>
        <taxon>Bacteroidales</taxon>
        <taxon>Bacteroidaceae</taxon>
        <taxon>Bacteroides</taxon>
    </lineage>
</organism>
<dbReference type="InterPro" id="IPR032675">
    <property type="entry name" value="LRR_dom_sf"/>
</dbReference>